<keyword evidence="3" id="KW-0731">Sigma factor</keyword>
<evidence type="ECO:0000256" key="4">
    <source>
        <dbReference type="ARBA" id="ARBA00023163"/>
    </source>
</evidence>
<evidence type="ECO:0000256" key="3">
    <source>
        <dbReference type="ARBA" id="ARBA00023082"/>
    </source>
</evidence>
<comment type="caution">
    <text evidence="7">The sequence shown here is derived from an EMBL/GenBank/DDBJ whole genome shotgun (WGS) entry which is preliminary data.</text>
</comment>
<dbReference type="Gene3D" id="1.10.1740.10">
    <property type="match status" value="1"/>
</dbReference>
<organism evidence="7 8">
    <name type="scientific">Phocaeicola acetigenes</name>
    <dbReference type="NCBI Taxonomy" id="3016083"/>
    <lineage>
        <taxon>Bacteria</taxon>
        <taxon>Pseudomonadati</taxon>
        <taxon>Bacteroidota</taxon>
        <taxon>Bacteroidia</taxon>
        <taxon>Bacteroidales</taxon>
        <taxon>Bacteroidaceae</taxon>
        <taxon>Phocaeicola</taxon>
    </lineage>
</organism>
<keyword evidence="4" id="KW-0804">Transcription</keyword>
<feature type="domain" description="RNA polymerase sigma-70 region 2" evidence="5">
    <location>
        <begin position="17"/>
        <end position="82"/>
    </location>
</feature>
<name>A0ABT4PH63_9BACT</name>
<dbReference type="SUPFAM" id="SSF88659">
    <property type="entry name" value="Sigma3 and sigma4 domains of RNA polymerase sigma factors"/>
    <property type="match status" value="1"/>
</dbReference>
<dbReference type="Proteomes" id="UP001141933">
    <property type="component" value="Unassembled WGS sequence"/>
</dbReference>
<evidence type="ECO:0000259" key="6">
    <source>
        <dbReference type="Pfam" id="PF08281"/>
    </source>
</evidence>
<gene>
    <name evidence="7" type="ORF">O6P32_06630</name>
</gene>
<evidence type="ECO:0000256" key="2">
    <source>
        <dbReference type="ARBA" id="ARBA00023015"/>
    </source>
</evidence>
<dbReference type="PANTHER" id="PTHR43133:SF46">
    <property type="entry name" value="RNA POLYMERASE SIGMA-70 FACTOR ECF SUBFAMILY"/>
    <property type="match status" value="1"/>
</dbReference>
<dbReference type="NCBIfam" id="TIGR02937">
    <property type="entry name" value="sigma70-ECF"/>
    <property type="match status" value="1"/>
</dbReference>
<reference evidence="7" key="1">
    <citation type="submission" date="2022-12" db="EMBL/GenBank/DDBJ databases">
        <title>Phocaeicola acetigenes sp. nov., isolated feces from a healthy human.</title>
        <authorList>
            <person name="Do H."/>
            <person name="Ha Y.B."/>
            <person name="Kim J.-S."/>
            <person name="Suh M.K."/>
            <person name="Kim H.S."/>
            <person name="Lee J.-S."/>
        </authorList>
    </citation>
    <scope>NUCLEOTIDE SEQUENCE</scope>
    <source>
        <strain evidence="7">KGMB11183</strain>
    </source>
</reference>
<dbReference type="Pfam" id="PF04542">
    <property type="entry name" value="Sigma70_r2"/>
    <property type="match status" value="1"/>
</dbReference>
<dbReference type="InterPro" id="IPR013325">
    <property type="entry name" value="RNA_pol_sigma_r2"/>
</dbReference>
<dbReference type="InterPro" id="IPR013249">
    <property type="entry name" value="RNA_pol_sigma70_r4_t2"/>
</dbReference>
<dbReference type="RefSeq" id="WP_269877579.1">
    <property type="nucleotide sequence ID" value="NZ_JAPZVM010000004.1"/>
</dbReference>
<dbReference type="InterPro" id="IPR013324">
    <property type="entry name" value="RNA_pol_sigma_r3/r4-like"/>
</dbReference>
<accession>A0ABT4PH63</accession>
<dbReference type="Pfam" id="PF08281">
    <property type="entry name" value="Sigma70_r4_2"/>
    <property type="match status" value="1"/>
</dbReference>
<dbReference type="EMBL" id="JAPZVM010000004">
    <property type="protein sequence ID" value="MCZ8372384.1"/>
    <property type="molecule type" value="Genomic_DNA"/>
</dbReference>
<dbReference type="InterPro" id="IPR036388">
    <property type="entry name" value="WH-like_DNA-bd_sf"/>
</dbReference>
<dbReference type="SUPFAM" id="SSF88946">
    <property type="entry name" value="Sigma2 domain of RNA polymerase sigma factors"/>
    <property type="match status" value="1"/>
</dbReference>
<dbReference type="Gene3D" id="1.10.10.10">
    <property type="entry name" value="Winged helix-like DNA-binding domain superfamily/Winged helix DNA-binding domain"/>
    <property type="match status" value="1"/>
</dbReference>
<proteinExistence type="inferred from homology"/>
<comment type="similarity">
    <text evidence="1">Belongs to the sigma-70 factor family. ECF subfamily.</text>
</comment>
<keyword evidence="8" id="KW-1185">Reference proteome</keyword>
<evidence type="ECO:0000313" key="8">
    <source>
        <dbReference type="Proteomes" id="UP001141933"/>
    </source>
</evidence>
<feature type="domain" description="RNA polymerase sigma factor 70 region 4 type 2" evidence="6">
    <location>
        <begin position="112"/>
        <end position="163"/>
    </location>
</feature>
<evidence type="ECO:0000313" key="7">
    <source>
        <dbReference type="EMBL" id="MCZ8372384.1"/>
    </source>
</evidence>
<protein>
    <submittedName>
        <fullName evidence="7">RNA polymerase sigma-70 factor</fullName>
    </submittedName>
</protein>
<sequence>MIWKKNTDNKTTAFESLFRQQYPPLVRHATQLLNDPEEAKDVVEEAMEQAWKRWDTLAETQRTSWLFTTVRHLAINRLKHRQVKTDHAEGIREATVFDLQTQYWEHEYQLRQAESVVEALGEPTRTIVRLCYFEQNTYRETAEQLGISPDTVKKHISKALRTLREVLGKK</sequence>
<dbReference type="PANTHER" id="PTHR43133">
    <property type="entry name" value="RNA POLYMERASE ECF-TYPE SIGMA FACTO"/>
    <property type="match status" value="1"/>
</dbReference>
<dbReference type="InterPro" id="IPR039425">
    <property type="entry name" value="RNA_pol_sigma-70-like"/>
</dbReference>
<dbReference type="InterPro" id="IPR007627">
    <property type="entry name" value="RNA_pol_sigma70_r2"/>
</dbReference>
<evidence type="ECO:0000259" key="5">
    <source>
        <dbReference type="Pfam" id="PF04542"/>
    </source>
</evidence>
<dbReference type="InterPro" id="IPR014284">
    <property type="entry name" value="RNA_pol_sigma-70_dom"/>
</dbReference>
<dbReference type="InterPro" id="IPR014327">
    <property type="entry name" value="RNA_pol_sigma70_bacteroid"/>
</dbReference>
<evidence type="ECO:0000256" key="1">
    <source>
        <dbReference type="ARBA" id="ARBA00010641"/>
    </source>
</evidence>
<dbReference type="NCBIfam" id="TIGR02985">
    <property type="entry name" value="Sig70_bacteroi1"/>
    <property type="match status" value="1"/>
</dbReference>
<keyword evidence="2" id="KW-0805">Transcription regulation</keyword>